<protein>
    <submittedName>
        <fullName evidence="2">Uncharacterized protein</fullName>
    </submittedName>
</protein>
<evidence type="ECO:0000256" key="1">
    <source>
        <dbReference type="SAM" id="MobiDB-lite"/>
    </source>
</evidence>
<reference evidence="2" key="1">
    <citation type="submission" date="2021-03" db="EMBL/GenBank/DDBJ databases">
        <title>Genomic Encyclopedia of Type Strains, Phase IV (KMG-IV): sequencing the most valuable type-strain genomes for metagenomic binning, comparative biology and taxonomic classification.</title>
        <authorList>
            <person name="Goeker M."/>
        </authorList>
    </citation>
    <scope>NUCLEOTIDE SEQUENCE</scope>
    <source>
        <strain evidence="2">DSM 22443</strain>
    </source>
</reference>
<organism evidence="2 3">
    <name type="scientific">Halarchaeum rubridurum</name>
    <dbReference type="NCBI Taxonomy" id="489911"/>
    <lineage>
        <taxon>Archaea</taxon>
        <taxon>Methanobacteriati</taxon>
        <taxon>Methanobacteriota</taxon>
        <taxon>Stenosarchaea group</taxon>
        <taxon>Halobacteria</taxon>
        <taxon>Halobacteriales</taxon>
        <taxon>Halobacteriaceae</taxon>
    </lineage>
</organism>
<accession>A0A8T4GLM3</accession>
<dbReference type="EMBL" id="JAGGKO010000001">
    <property type="protein sequence ID" value="MBP1953551.1"/>
    <property type="molecule type" value="Genomic_DNA"/>
</dbReference>
<sequence length="1627" mass="176455">MSGLSDAQWETILDEADPQTYGEVLETLRERDEFFDGDARDVLDAALDDVLVETDDWTIGFADEDDVGEDGPEGDDEVCIASSSSSTESDARSWADADFATPESGRWATDHVERGQWMGHKAGDKQPFAPWADADAPVSCDHHEEPTTCAECGHSARYKWGYEGNYTDHDEALLWADRDPRLAGLAFIQRADDPLAFVDGDDVRDPETGGIHPVFETFLEHLGVTYGDISVSGAGVHAVYLGALPEGVKEAKWEIDDEPWGANDELPAIEIYDGKHVCVATGEHIPGTPESATEWDDDALEAILRANDQLNTRDASADDYSDFDIEDYDAGATSSDETANDVRDIYAALDRLNAQEVAERTIVDEWIDPSHADYRAFVPTWANPGYEGTANFVTADVWKDSGTRGGKGGPACMAAIDAGLVSDRDCPSRVNGGTWWEAVDHLRDLGFPIPEYQPENDEDDADDPRDLLGLDVVVEPANALAAASAVTPEDLTDPDALPELARDDVDDVAIAVALQEGWITTPDQFPADGRYTEAYYLARDRYGAPLPKYLDNTTLEERADLAMAAVDRITPEHILDTCESTVTVDDPSGTATAKLDPTWEDSESGERIIAGYGRGFWCAKHSPGQPEGNRTFDALQLVALEHDLVENEFVRPRGEAYKQAYRLLREEYGAPLPKWRATILEHRAVLPPAVRLLDDDHRATPAESLADARAETEALVRDAVTVRDRAQLLTVVPGGGKTYSAAVVADEKPILYVASRNELKDQMEAYVHEIHADDDTHPDAEPTCMHLPILAENQLGDAAIEAGVGAVREHGRDLLRDRDALLEHVTEYIEDAEDAEETDADSEDIDLDRSTCATAEGDYSLAWRVAVQVARALGHRPADLHTNAEALFGEELPCRHEIGECEYTAAWEAARDPDNPKDVLIGSPGHAFVDSATTYFERRGNERVERPRAVVVDEFPGETFATDYGDRFMDHAVWLADALRGVQTREDLGAADLADDTWINAWLNGEGADYAPAADAKEVFTALASIADATTEAHALLDGQLLADVDADTNVDIERLRGLLQDLVDATPGGDVLHDVQDGVRDILDDVEGRAHHRYTNGRGAGALYALRDRLEDILGSLAEGHAGFDDRDPLAAASAAVDDLPASGDLEHLLRNAIDAVGTRAAKPLLEAALTALDGGRDGCRALAIHATDGYAHPTAWALLAGAIADTEHGNATDVALDTFSLDEERDGGHFKRLTKNDATIAVDKNHHGAIVVDTPAFTDITGAKCAVLGLDATGRTDLWRLAIGRDTQRRDIHDTDAERRRFLRETMNLTVVQTTDRPLPYHGKPDGKNFQEDLELIRTVANEYTGTHPEAFDDKGPAVISTLKVLNHLEDDLADHAGDTVNYENMKGSDALGDHQVAVILGSQHYGDAAPEKWALLAGQDAGRGDTRGPTLDYGSDIANAYLHHMREDHTMQAILRAGRNADASVVFAHTSALRDDLPVDDQGAVVSAHSRGTLAVVDAARDLRGRTFTARDIATAIDDVGLRQVQNVLADLRDGGYLRVDTQGSRGRAYEYELGDADPGLADVDLPELEDATGSGENEISGSSTEYTWNFVFEGGDQPDAGVTPPSRATIPVSDTVDAAAPPT</sequence>
<proteinExistence type="predicted"/>
<feature type="region of interest" description="Disordered" evidence="1">
    <location>
        <begin position="62"/>
        <end position="94"/>
    </location>
</feature>
<evidence type="ECO:0000313" key="2">
    <source>
        <dbReference type="EMBL" id="MBP1953551.1"/>
    </source>
</evidence>
<feature type="region of interest" description="Disordered" evidence="1">
    <location>
        <begin position="1569"/>
        <end position="1627"/>
    </location>
</feature>
<gene>
    <name evidence="2" type="ORF">J2752_000432</name>
</gene>
<comment type="caution">
    <text evidence="2">The sequence shown here is derived from an EMBL/GenBank/DDBJ whole genome shotgun (WGS) entry which is preliminary data.</text>
</comment>
<name>A0A8T4GLM3_9EURY</name>
<dbReference type="Proteomes" id="UP000765891">
    <property type="component" value="Unassembled WGS sequence"/>
</dbReference>
<evidence type="ECO:0000313" key="3">
    <source>
        <dbReference type="Proteomes" id="UP000765891"/>
    </source>
</evidence>
<feature type="compositionally biased region" description="Polar residues" evidence="1">
    <location>
        <begin position="1578"/>
        <end position="1591"/>
    </location>
</feature>
<dbReference type="OrthoDB" id="242746at2157"/>
<feature type="compositionally biased region" description="Acidic residues" evidence="1">
    <location>
        <begin position="62"/>
        <end position="78"/>
    </location>
</feature>
<dbReference type="RefSeq" id="WP_188871136.1">
    <property type="nucleotide sequence ID" value="NZ_BMOO01000003.1"/>
</dbReference>